<dbReference type="STRING" id="224129.A0A1W4X4A7"/>
<feature type="domain" description="IFT121-like zinc finger" evidence="10">
    <location>
        <begin position="1111"/>
        <end position="1155"/>
    </location>
</feature>
<evidence type="ECO:0000256" key="7">
    <source>
        <dbReference type="ARBA" id="ARBA00023212"/>
    </source>
</evidence>
<keyword evidence="4" id="KW-0677">Repeat</keyword>
<dbReference type="FunCoup" id="A0A1W4X4A7">
    <property type="interactions" value="67"/>
</dbReference>
<feature type="domain" description="IFT121-like TPR repeats" evidence="13">
    <location>
        <begin position="982"/>
        <end position="1081"/>
    </location>
</feature>
<dbReference type="Pfam" id="PF23390">
    <property type="entry name" value="Beta-prop_WDR35_2nd"/>
    <property type="match status" value="1"/>
</dbReference>
<dbReference type="PROSITE" id="PS50082">
    <property type="entry name" value="WD_REPEATS_2"/>
    <property type="match status" value="1"/>
</dbReference>
<feature type="repeat" description="WD" evidence="9">
    <location>
        <begin position="70"/>
        <end position="101"/>
    </location>
</feature>
<evidence type="ECO:0000256" key="5">
    <source>
        <dbReference type="ARBA" id="ARBA00022794"/>
    </source>
</evidence>
<dbReference type="GeneID" id="108740898"/>
<evidence type="ECO:0000259" key="10">
    <source>
        <dbReference type="Pfam" id="PF23145"/>
    </source>
</evidence>
<dbReference type="OrthoDB" id="10260567at2759"/>
<keyword evidence="6" id="KW-0969">Cilium</keyword>
<dbReference type="Proteomes" id="UP000192223">
    <property type="component" value="Unplaced"/>
</dbReference>
<keyword evidence="2" id="KW-0963">Cytoplasm</keyword>
<evidence type="ECO:0000259" key="13">
    <source>
        <dbReference type="Pfam" id="PF25768"/>
    </source>
</evidence>
<dbReference type="Gene3D" id="2.130.10.10">
    <property type="entry name" value="YVTN repeat-like/Quinoprotein amine dehydrogenase"/>
    <property type="match status" value="2"/>
</dbReference>
<dbReference type="InterPro" id="IPR056159">
    <property type="entry name" value="Beta-prop_IFT121_TULP_N"/>
</dbReference>
<dbReference type="GO" id="GO:0061512">
    <property type="term" value="P:protein localization to cilium"/>
    <property type="evidence" value="ECO:0007669"/>
    <property type="project" value="TreeGrafter"/>
</dbReference>
<dbReference type="GO" id="GO:0097730">
    <property type="term" value="C:non-motile cilium"/>
    <property type="evidence" value="ECO:0007669"/>
    <property type="project" value="TreeGrafter"/>
</dbReference>
<accession>A0A1W4X4A7</accession>
<dbReference type="Pfam" id="PF25170">
    <property type="entry name" value="TPR_WDR35"/>
    <property type="match status" value="1"/>
</dbReference>
<evidence type="ECO:0000259" key="11">
    <source>
        <dbReference type="Pfam" id="PF23390"/>
    </source>
</evidence>
<proteinExistence type="predicted"/>
<dbReference type="InterPro" id="IPR015943">
    <property type="entry name" value="WD40/YVTN_repeat-like_dom_sf"/>
</dbReference>
<evidence type="ECO:0000259" key="12">
    <source>
        <dbReference type="Pfam" id="PF24797"/>
    </source>
</evidence>
<evidence type="ECO:0000256" key="2">
    <source>
        <dbReference type="ARBA" id="ARBA00022490"/>
    </source>
</evidence>
<dbReference type="PIRSF" id="PIRSF037536">
    <property type="entry name" value="WD_repeat_p35"/>
    <property type="match status" value="1"/>
</dbReference>
<dbReference type="Gene3D" id="1.25.40.470">
    <property type="match status" value="1"/>
</dbReference>
<keyword evidence="7" id="KW-0206">Cytoskeleton</keyword>
<keyword evidence="8" id="KW-0966">Cell projection</keyword>
<evidence type="ECO:0000256" key="6">
    <source>
        <dbReference type="ARBA" id="ARBA00023069"/>
    </source>
</evidence>
<dbReference type="Pfam" id="PF23145">
    <property type="entry name" value="Zf_2nd_IFT121"/>
    <property type="match status" value="1"/>
</dbReference>
<sequence length="1163" mass="131163">MFIYLSKKIAIPNNARINCLAWNKEDGYLAVGGEEGLLKVLKLDSGGKSESDDKPKGLAASSNLSMNQTLDGHSEDVRVIMWNELHRKLTSSDESGIIIVWLMYKGTWYEEMINNRKKSTVVGMDWSSDGLKICIVYEDGAVIVGSVDGNRIWGKELKGIHLSGVQWSPDGKLLLLSTKNGQLHLYDYQGNFVMPIEVYCQADLLSETPVVSLDWYNGKNGILRDSCAVLAICFINGRIQLMINESDTNPTIINTQMFSTHCSWNHNGSLLAVSGRQHENNKESNVVQFYSPFGDHLRTLKVPGNSISCCVWEKRSLRVALAIDSFIYFANIRPDYKWCYFKKTVVYTYNNREGICVTFWDTVNNHYHTKSIPNLLALAAFGDYCVLATINESENSKENKYNLLLCNTLGTPVDGKNVVIEPQWIAMNSSYVIAASKDNFLMWQYKTPRSLSSARNRCKMYHIDDTPSGAIEIIQELEQPVNISVNTYITKDPICCLTASNKSLIIGRESGTLQHYALPHTALVNKYKLSSKPHKLRLNCNSTRLSVIDISGILIVLDISDDNINTYQNGKLERKDVWAMCWASDNPQLLSVMEKTRMYIFKGVHPEEPIACAGYICSFNDLEIQAVLLDEIIEAPEKPNGNHIIKLEVKSLRDTRQLLEKVGITETIQFIEDNPHPRLWKLLGEAALKDLNLTTAESAFVRSRNYSGIQLVKKLQTINGNAIKKAYVEAYLENFEEAERLFIEADRRDLALSLRQTLGDWFRVIQIMKNGVTAPDLLLETAYNSAADYFVHNNNWAAAAEYYELSKNISGLIECHFHLENLDALEKLIDKLPEKDALLKRLSDIFASNAVIGPAVKCLLKIGDAKSAVDLCISHNNWDQAIHLATQYRLPEIANIFKTYSAHLVDQNQLLKAVEVNKQTNFYFTAAVHATKLAQNEINKSNRNLLDIKKLFVYSALLMELSKTKSAEEEVLNSDSDMLLVDSAWRGAEAYHLLILIHEHLYANKIHNATITAFKLQEYCDIIPPQEVYSILALVSCLDNEFGLCSNAFTKLQTLPNITKAEKEAYDKLAVDIFTAQDPVDLKTYTLKCYNCEVPVIDWCTSCSNCNANFPSCMVSGCPLINNVEDKWSCNVCHHVAKSVYANFRKSCPLCHTSIERNSSNYK</sequence>
<dbReference type="SUPFAM" id="SSF50978">
    <property type="entry name" value="WD40 repeat-like"/>
    <property type="match status" value="1"/>
</dbReference>
<dbReference type="GO" id="GO:0035721">
    <property type="term" value="P:intraciliary retrograde transport"/>
    <property type="evidence" value="ECO:0007669"/>
    <property type="project" value="TreeGrafter"/>
</dbReference>
<dbReference type="InterPro" id="IPR017233">
    <property type="entry name" value="WDR35"/>
</dbReference>
<feature type="domain" description="IFT121 second beta-propeller" evidence="11">
    <location>
        <begin position="338"/>
        <end position="648"/>
    </location>
</feature>
<evidence type="ECO:0000313" key="15">
    <source>
        <dbReference type="RefSeq" id="XP_018330914.1"/>
    </source>
</evidence>
<dbReference type="RefSeq" id="XP_018330914.1">
    <property type="nucleotide sequence ID" value="XM_018475412.2"/>
</dbReference>
<dbReference type="GO" id="GO:1905515">
    <property type="term" value="P:non-motile cilium assembly"/>
    <property type="evidence" value="ECO:0007669"/>
    <property type="project" value="TreeGrafter"/>
</dbReference>
<dbReference type="PANTHER" id="PTHR12764:SF5">
    <property type="entry name" value="LD29485P"/>
    <property type="match status" value="1"/>
</dbReference>
<dbReference type="SMART" id="SM00320">
    <property type="entry name" value="WD40"/>
    <property type="match status" value="5"/>
</dbReference>
<evidence type="ECO:0000256" key="3">
    <source>
        <dbReference type="ARBA" id="ARBA00022574"/>
    </source>
</evidence>
<dbReference type="InterPro" id="IPR057979">
    <property type="entry name" value="TPR_IFT121"/>
</dbReference>
<protein>
    <submittedName>
        <fullName evidence="15">WD repeat-containing protein 35 isoform X1</fullName>
    </submittedName>
</protein>
<dbReference type="PANTHER" id="PTHR12764">
    <property type="entry name" value="WD REPEAT DOMAIN-RELATED"/>
    <property type="match status" value="1"/>
</dbReference>
<evidence type="ECO:0000256" key="8">
    <source>
        <dbReference type="ARBA" id="ARBA00023273"/>
    </source>
</evidence>
<evidence type="ECO:0000256" key="1">
    <source>
        <dbReference type="ARBA" id="ARBA00004120"/>
    </source>
</evidence>
<comment type="subcellular location">
    <subcellularLocation>
        <location evidence="1">Cytoplasm</location>
        <location evidence="1">Cytoskeleton</location>
        <location evidence="1">Cilium basal body</location>
    </subcellularLocation>
</comment>
<dbReference type="InterPro" id="IPR057361">
    <property type="entry name" value="TPR_WDR35"/>
</dbReference>
<name>A0A1W4X4A7_AGRPL</name>
<dbReference type="InterPro" id="IPR036322">
    <property type="entry name" value="WD40_repeat_dom_sf"/>
</dbReference>
<dbReference type="SUPFAM" id="SSF69322">
    <property type="entry name" value="Tricorn protease domain 2"/>
    <property type="match status" value="1"/>
</dbReference>
<dbReference type="InterPro" id="IPR001680">
    <property type="entry name" value="WD40_rpt"/>
</dbReference>
<dbReference type="InParanoid" id="A0A1W4X4A7"/>
<dbReference type="Pfam" id="PF24797">
    <property type="entry name" value="Beta-prop_WDR35_TULP_N"/>
    <property type="match status" value="1"/>
</dbReference>
<feature type="domain" description="IFT121/TULP4 N-terminal" evidence="12">
    <location>
        <begin position="1"/>
        <end position="333"/>
    </location>
</feature>
<dbReference type="InterPro" id="IPR056170">
    <property type="entry name" value="Znf_IFT121-like"/>
</dbReference>
<keyword evidence="5" id="KW-0970">Cilium biogenesis/degradation</keyword>
<gene>
    <name evidence="15" type="primary">LOC108740898</name>
</gene>
<evidence type="ECO:0000256" key="9">
    <source>
        <dbReference type="PROSITE-ProRule" id="PRU00221"/>
    </source>
</evidence>
<dbReference type="CTD" id="38219"/>
<keyword evidence="3 9" id="KW-0853">WD repeat</keyword>
<organism evidence="14 15">
    <name type="scientific">Agrilus planipennis</name>
    <name type="common">Emerald ash borer</name>
    <name type="synonym">Agrilus marcopoli</name>
    <dbReference type="NCBI Taxonomy" id="224129"/>
    <lineage>
        <taxon>Eukaryota</taxon>
        <taxon>Metazoa</taxon>
        <taxon>Ecdysozoa</taxon>
        <taxon>Arthropoda</taxon>
        <taxon>Hexapoda</taxon>
        <taxon>Insecta</taxon>
        <taxon>Pterygota</taxon>
        <taxon>Neoptera</taxon>
        <taxon>Endopterygota</taxon>
        <taxon>Coleoptera</taxon>
        <taxon>Polyphaga</taxon>
        <taxon>Elateriformia</taxon>
        <taxon>Buprestoidea</taxon>
        <taxon>Buprestidae</taxon>
        <taxon>Agrilinae</taxon>
        <taxon>Agrilus</taxon>
    </lineage>
</organism>
<dbReference type="KEGG" id="apln:108740898"/>
<evidence type="ECO:0000256" key="4">
    <source>
        <dbReference type="ARBA" id="ARBA00022737"/>
    </source>
</evidence>
<evidence type="ECO:0000313" key="14">
    <source>
        <dbReference type="Proteomes" id="UP000192223"/>
    </source>
</evidence>
<keyword evidence="14" id="KW-1185">Reference proteome</keyword>
<dbReference type="GO" id="GO:0030991">
    <property type="term" value="C:intraciliary transport particle A"/>
    <property type="evidence" value="ECO:0007669"/>
    <property type="project" value="TreeGrafter"/>
</dbReference>
<dbReference type="Pfam" id="PF25768">
    <property type="entry name" value="TPR_IFT121"/>
    <property type="match status" value="1"/>
</dbReference>
<reference evidence="15" key="1">
    <citation type="submission" date="2025-08" db="UniProtKB">
        <authorList>
            <consortium name="RefSeq"/>
        </authorList>
    </citation>
    <scope>IDENTIFICATION</scope>
    <source>
        <tissue evidence="15">Entire body</tissue>
    </source>
</reference>
<dbReference type="InterPro" id="IPR056158">
    <property type="entry name" value="Beta-prop_IFT121_2nd"/>
</dbReference>
<dbReference type="InterPro" id="IPR039857">
    <property type="entry name" value="Ift122/121"/>
</dbReference>
<dbReference type="AlphaFoldDB" id="A0A1W4X4A7"/>